<dbReference type="PRINTS" id="PR00368">
    <property type="entry name" value="FADPNR"/>
</dbReference>
<keyword evidence="4" id="KW-0274">FAD</keyword>
<dbReference type="AlphaFoldDB" id="A0A837D716"/>
<evidence type="ECO:0000313" key="7">
    <source>
        <dbReference type="EMBL" id="KHF43015.1"/>
    </source>
</evidence>
<evidence type="ECO:0000256" key="1">
    <source>
        <dbReference type="ARBA" id="ARBA00001974"/>
    </source>
</evidence>
<dbReference type="RefSeq" id="WP_143090605.1">
    <property type="nucleotide sequence ID" value="NZ_FOWS01000001.1"/>
</dbReference>
<dbReference type="SUPFAM" id="SSF51905">
    <property type="entry name" value="FAD/NAD(P)-binding domain"/>
    <property type="match status" value="1"/>
</dbReference>
<evidence type="ECO:0000313" key="8">
    <source>
        <dbReference type="Proteomes" id="UP000030848"/>
    </source>
</evidence>
<name>A0A837D716_9PSEU</name>
<dbReference type="Proteomes" id="UP000030848">
    <property type="component" value="Unassembled WGS sequence"/>
</dbReference>
<dbReference type="GO" id="GO:0019646">
    <property type="term" value="P:aerobic electron transport chain"/>
    <property type="evidence" value="ECO:0007669"/>
    <property type="project" value="TreeGrafter"/>
</dbReference>
<dbReference type="InterPro" id="IPR036188">
    <property type="entry name" value="FAD/NAD-bd_sf"/>
</dbReference>
<evidence type="ECO:0000256" key="3">
    <source>
        <dbReference type="ARBA" id="ARBA00022630"/>
    </source>
</evidence>
<dbReference type="Gene3D" id="3.50.50.100">
    <property type="match status" value="1"/>
</dbReference>
<dbReference type="InterPro" id="IPR023753">
    <property type="entry name" value="FAD/NAD-binding_dom"/>
</dbReference>
<reference evidence="7 8" key="1">
    <citation type="submission" date="2014-10" db="EMBL/GenBank/DDBJ databases">
        <title>Genome sequence of Micropolyspora internatus JCM3315.</title>
        <authorList>
            <person name="Shin S.-K."/>
            <person name="Yi H."/>
        </authorList>
    </citation>
    <scope>NUCLEOTIDE SEQUENCE [LARGE SCALE GENOMIC DNA]</scope>
    <source>
        <strain evidence="7 8">JCM 3315</strain>
    </source>
</reference>
<evidence type="ECO:0000259" key="6">
    <source>
        <dbReference type="Pfam" id="PF07992"/>
    </source>
</evidence>
<gene>
    <name evidence="7" type="ORF">MINT15_32170</name>
</gene>
<dbReference type="InterPro" id="IPR051169">
    <property type="entry name" value="NADH-Q_oxidoreductase"/>
</dbReference>
<dbReference type="GO" id="GO:0003955">
    <property type="term" value="F:NAD(P)H dehydrogenase (quinone) activity"/>
    <property type="evidence" value="ECO:0007669"/>
    <property type="project" value="TreeGrafter"/>
</dbReference>
<comment type="similarity">
    <text evidence="2">Belongs to the NADH dehydrogenase family.</text>
</comment>
<keyword evidence="3" id="KW-0285">Flavoprotein</keyword>
<evidence type="ECO:0000256" key="4">
    <source>
        <dbReference type="ARBA" id="ARBA00022827"/>
    </source>
</evidence>
<accession>A0A837D716</accession>
<feature type="domain" description="FAD/NAD(P)-binding" evidence="6">
    <location>
        <begin position="4"/>
        <end position="279"/>
    </location>
</feature>
<proteinExistence type="inferred from homology"/>
<dbReference type="PANTHER" id="PTHR42913:SF3">
    <property type="entry name" value="64 KDA MITOCHONDRIAL NADH DEHYDROGENASE (EUROFUNG)"/>
    <property type="match status" value="1"/>
</dbReference>
<dbReference type="OrthoDB" id="9784880at2"/>
<dbReference type="Pfam" id="PF07992">
    <property type="entry name" value="Pyr_redox_2"/>
    <property type="match status" value="1"/>
</dbReference>
<comment type="cofactor">
    <cofactor evidence="1">
        <name>FAD</name>
        <dbReference type="ChEBI" id="CHEBI:57692"/>
    </cofactor>
</comment>
<organism evidence="7 8">
    <name type="scientific">Saccharomonospora viridis</name>
    <dbReference type="NCBI Taxonomy" id="1852"/>
    <lineage>
        <taxon>Bacteria</taxon>
        <taxon>Bacillati</taxon>
        <taxon>Actinomycetota</taxon>
        <taxon>Actinomycetes</taxon>
        <taxon>Pseudonocardiales</taxon>
        <taxon>Pseudonocardiaceae</taxon>
        <taxon>Saccharomonospora</taxon>
    </lineage>
</organism>
<protein>
    <submittedName>
        <fullName evidence="7">Oxidoreductase</fullName>
    </submittedName>
</protein>
<keyword evidence="5" id="KW-0560">Oxidoreductase</keyword>
<dbReference type="PANTHER" id="PTHR42913">
    <property type="entry name" value="APOPTOSIS-INDUCING FACTOR 1"/>
    <property type="match status" value="1"/>
</dbReference>
<evidence type="ECO:0000256" key="5">
    <source>
        <dbReference type="ARBA" id="ARBA00023002"/>
    </source>
</evidence>
<sequence>MTQHIVVIGAGYSGLAAALRAARRLPDARITLINPRAYFVERVRLHQLAAGQRLRRYPLSDILGTAGIELVVGSVRTIDTERREVTVDSLDTPVPYDTLVYALGSVADTSTPGVAEHAATVAGPAEAQALRDKVATMARQEGTLTVVGGGLTGIETAAEVAETYPGLGVRLVTDTEPGAGLSERGRAHLRRVFDRLGVEVRTDAKVVEVHSDAVELADGNTMTTDLVVWATGFGVPDLAARSGITVDSAGRIVVDDTLRSVSHPDVYAVGDSAAAHHPDGSPLRMACATALPLGRYAGDVIAARAHGRSPRPLRFRYFFQCLSLGRDDGVIQFVDAHDRPRERVLTGRLAARVKEAVVRGATFTARRSGLYPSR</sequence>
<dbReference type="EMBL" id="JRZE01000006">
    <property type="protein sequence ID" value="KHF43015.1"/>
    <property type="molecule type" value="Genomic_DNA"/>
</dbReference>
<dbReference type="PRINTS" id="PR00411">
    <property type="entry name" value="PNDRDTASEI"/>
</dbReference>
<comment type="caution">
    <text evidence="7">The sequence shown here is derived from an EMBL/GenBank/DDBJ whole genome shotgun (WGS) entry which is preliminary data.</text>
</comment>
<evidence type="ECO:0000256" key="2">
    <source>
        <dbReference type="ARBA" id="ARBA00005272"/>
    </source>
</evidence>